<comment type="similarity">
    <text evidence="2 14 16">Belongs to the TonB-dependent receptor family.</text>
</comment>
<dbReference type="RefSeq" id="WP_311184108.1">
    <property type="nucleotide sequence ID" value="NZ_CP115543.1"/>
</dbReference>
<evidence type="ECO:0000256" key="11">
    <source>
        <dbReference type="ARBA" id="ARBA00023136"/>
    </source>
</evidence>
<evidence type="ECO:0000313" key="20">
    <source>
        <dbReference type="Proteomes" id="UP001305421"/>
    </source>
</evidence>
<dbReference type="CDD" id="cd01347">
    <property type="entry name" value="ligand_gated_channel"/>
    <property type="match status" value="1"/>
</dbReference>
<evidence type="ECO:0000256" key="5">
    <source>
        <dbReference type="ARBA" id="ARBA00022496"/>
    </source>
</evidence>
<protein>
    <submittedName>
        <fullName evidence="19">TonB-dependent siderophore receptor</fullName>
    </submittedName>
</protein>
<proteinExistence type="inferred from homology"/>
<reference evidence="19 20" key="1">
    <citation type="submission" date="2022-12" db="EMBL/GenBank/DDBJ databases">
        <title>Two new species, Stenotrophomonas aracearum and Stenotrophomonas oahuensis, isolated from Anthurium (Araceae family) in Hawaii.</title>
        <authorList>
            <person name="Chunag S.C."/>
            <person name="Dobhal S."/>
            <person name="Alvarez A."/>
            <person name="Arif M."/>
        </authorList>
    </citation>
    <scope>NUCLEOTIDE SEQUENCE [LARGE SCALE GENOMIC DNA]</scope>
    <source>
        <strain evidence="19 20">A5588</strain>
    </source>
</reference>
<dbReference type="PROSITE" id="PS52016">
    <property type="entry name" value="TONB_DEPENDENT_REC_3"/>
    <property type="match status" value="1"/>
</dbReference>
<accession>A0ABY9YFZ6</accession>
<evidence type="ECO:0000256" key="3">
    <source>
        <dbReference type="ARBA" id="ARBA00022448"/>
    </source>
</evidence>
<keyword evidence="8" id="KW-0408">Iron</keyword>
<dbReference type="Pfam" id="PF07715">
    <property type="entry name" value="Plug"/>
    <property type="match status" value="1"/>
</dbReference>
<evidence type="ECO:0000256" key="2">
    <source>
        <dbReference type="ARBA" id="ARBA00009810"/>
    </source>
</evidence>
<evidence type="ECO:0000256" key="16">
    <source>
        <dbReference type="RuleBase" id="RU003357"/>
    </source>
</evidence>
<keyword evidence="10 16" id="KW-0798">TonB box</keyword>
<evidence type="ECO:0000259" key="18">
    <source>
        <dbReference type="Pfam" id="PF07715"/>
    </source>
</evidence>
<evidence type="ECO:0000256" key="12">
    <source>
        <dbReference type="ARBA" id="ARBA00023170"/>
    </source>
</evidence>
<dbReference type="Gene3D" id="2.170.130.10">
    <property type="entry name" value="TonB-dependent receptor, plug domain"/>
    <property type="match status" value="1"/>
</dbReference>
<dbReference type="Gene3D" id="2.40.170.20">
    <property type="entry name" value="TonB-dependent receptor, beta-barrel domain"/>
    <property type="match status" value="1"/>
</dbReference>
<dbReference type="InterPro" id="IPR036942">
    <property type="entry name" value="Beta-barrel_TonB_sf"/>
</dbReference>
<keyword evidence="9" id="KW-0406">Ion transport</keyword>
<organism evidence="19 20">
    <name type="scientific">Stenotrophomonas aracearum</name>
    <dbReference type="NCBI Taxonomy" id="3003272"/>
    <lineage>
        <taxon>Bacteria</taxon>
        <taxon>Pseudomonadati</taxon>
        <taxon>Pseudomonadota</taxon>
        <taxon>Gammaproteobacteria</taxon>
        <taxon>Lysobacterales</taxon>
        <taxon>Lysobacteraceae</taxon>
        <taxon>Stenotrophomonas</taxon>
    </lineage>
</organism>
<evidence type="ECO:0000256" key="14">
    <source>
        <dbReference type="PROSITE-ProRule" id="PRU01360"/>
    </source>
</evidence>
<evidence type="ECO:0000256" key="10">
    <source>
        <dbReference type="ARBA" id="ARBA00023077"/>
    </source>
</evidence>
<comment type="subcellular location">
    <subcellularLocation>
        <location evidence="1 14">Cell outer membrane</location>
        <topology evidence="1 14">Multi-pass membrane protein</topology>
    </subcellularLocation>
</comment>
<evidence type="ECO:0000256" key="1">
    <source>
        <dbReference type="ARBA" id="ARBA00004571"/>
    </source>
</evidence>
<evidence type="ECO:0000313" key="19">
    <source>
        <dbReference type="EMBL" id="WNH49794.1"/>
    </source>
</evidence>
<dbReference type="EMBL" id="CP115543">
    <property type="protein sequence ID" value="WNH49794.1"/>
    <property type="molecule type" value="Genomic_DNA"/>
</dbReference>
<evidence type="ECO:0000256" key="8">
    <source>
        <dbReference type="ARBA" id="ARBA00023004"/>
    </source>
</evidence>
<dbReference type="PANTHER" id="PTHR32552:SF74">
    <property type="entry name" value="HYDROXAMATE SIDEROPHORE RECEPTOR FHUE"/>
    <property type="match status" value="1"/>
</dbReference>
<dbReference type="Proteomes" id="UP001305421">
    <property type="component" value="Chromosome"/>
</dbReference>
<evidence type="ECO:0000256" key="6">
    <source>
        <dbReference type="ARBA" id="ARBA00022692"/>
    </source>
</evidence>
<evidence type="ECO:0000256" key="4">
    <source>
        <dbReference type="ARBA" id="ARBA00022452"/>
    </source>
</evidence>
<dbReference type="PANTHER" id="PTHR32552">
    <property type="entry name" value="FERRICHROME IRON RECEPTOR-RELATED"/>
    <property type="match status" value="1"/>
</dbReference>
<keyword evidence="5" id="KW-0410">Iron transport</keyword>
<keyword evidence="6 14" id="KW-0812">Transmembrane</keyword>
<keyword evidence="3 14" id="KW-0813">Transport</keyword>
<keyword evidence="12 19" id="KW-0675">Receptor</keyword>
<evidence type="ECO:0000256" key="13">
    <source>
        <dbReference type="ARBA" id="ARBA00023237"/>
    </source>
</evidence>
<dbReference type="InterPro" id="IPR012910">
    <property type="entry name" value="Plug_dom"/>
</dbReference>
<dbReference type="SUPFAM" id="SSF56935">
    <property type="entry name" value="Porins"/>
    <property type="match status" value="1"/>
</dbReference>
<dbReference type="InterPro" id="IPR010105">
    <property type="entry name" value="TonB_sidphr_rcpt"/>
</dbReference>
<dbReference type="Pfam" id="PF00593">
    <property type="entry name" value="TonB_dep_Rec_b-barrel"/>
    <property type="match status" value="1"/>
</dbReference>
<evidence type="ECO:0000259" key="17">
    <source>
        <dbReference type="Pfam" id="PF00593"/>
    </source>
</evidence>
<keyword evidence="7" id="KW-0732">Signal</keyword>
<sequence length="749" mass="82620">MRTIYICVPLCTPCPLRPQKSFRSLPSRSVRRAPLGLAVLAVLSLASPLALAETADAAGDAKTLDKVNVVSTQRAPSSTTRLPISLQETPQSSTVLGLQRIQDEALFSINDVLRNVTGVSVSFYDTQRPLYYARGFAITDFQVDGIPTYSGSTNQEYDTAFYDRIEVIRGANGLLSGAGIPSATVNLLRKRPGKDFDASFAVSAGSWDFRRMEADVNAPLTSDGRFRSRVVAAYTDRGLYYDRYDENKMAGMAVLEGDLTDSTTVTVGYQTQDNNPYGSTWGTVPFFDSQGNFAHLPRGTNLSPKWSYWKRETSTAFANLEQRFGENWLLKINTAYTRGNVQNVRLYGTGNPNPDTGAGIFLRAAAGDSEDTRRNVDAYLSGTFPLFGREHDLTVGAQWSDLEGTTNTIALRYPTDWARCGTERCYYIPNVYTWDGDISEVTYSRTGARRVAHTTQSGFYLATRLRLADPLSLIAGARLSRWETLTRAYNAAGAYTATSGAYKVSDEVTPYVGLVYDINPNVSVYGSYTEIFNPQNYKDRNENLLAPVQGSNLEAGLKTQWFDGRLTANAAVFEAKQDNYAVRDMSVPDGSLSDGSSAYIGVNGTKARGWEMDINGEVMPGWTVNAGFTHVKVTRAATDMLYANPPEDLLQLNTSVRLPGVLDKLTVGGGFSWQSEVEGYNIPYPLGGTRTVKQPAYMLVNLHANYAINDSWTASLNVRNALDKTYWANLDYNNYGEPRFVSASLRWKF</sequence>
<evidence type="ECO:0000256" key="9">
    <source>
        <dbReference type="ARBA" id="ARBA00023065"/>
    </source>
</evidence>
<feature type="short sequence motif" description="TonB C-terminal box" evidence="15">
    <location>
        <begin position="732"/>
        <end position="749"/>
    </location>
</feature>
<dbReference type="InterPro" id="IPR010917">
    <property type="entry name" value="TonB_rcpt_CS"/>
</dbReference>
<dbReference type="PROSITE" id="PS01156">
    <property type="entry name" value="TONB_DEPENDENT_REC_2"/>
    <property type="match status" value="1"/>
</dbReference>
<keyword evidence="4 14" id="KW-1134">Transmembrane beta strand</keyword>
<dbReference type="NCBIfam" id="TIGR01783">
    <property type="entry name" value="TonB-siderophor"/>
    <property type="match status" value="1"/>
</dbReference>
<evidence type="ECO:0000256" key="15">
    <source>
        <dbReference type="PROSITE-ProRule" id="PRU10144"/>
    </source>
</evidence>
<evidence type="ECO:0000256" key="7">
    <source>
        <dbReference type="ARBA" id="ARBA00022729"/>
    </source>
</evidence>
<keyword evidence="20" id="KW-1185">Reference proteome</keyword>
<dbReference type="InterPro" id="IPR039426">
    <property type="entry name" value="TonB-dep_rcpt-like"/>
</dbReference>
<name>A0ABY9YFZ6_9GAMM</name>
<gene>
    <name evidence="19" type="ORF">PDM28_05640</name>
</gene>
<keyword evidence="13 14" id="KW-0998">Cell outer membrane</keyword>
<feature type="domain" description="TonB-dependent receptor-like beta-barrel" evidence="17">
    <location>
        <begin position="268"/>
        <end position="720"/>
    </location>
</feature>
<feature type="domain" description="TonB-dependent receptor plug" evidence="18">
    <location>
        <begin position="86"/>
        <end position="181"/>
    </location>
</feature>
<dbReference type="InterPro" id="IPR000531">
    <property type="entry name" value="Beta-barrel_TonB"/>
</dbReference>
<keyword evidence="11 14" id="KW-0472">Membrane</keyword>
<dbReference type="InterPro" id="IPR037066">
    <property type="entry name" value="Plug_dom_sf"/>
</dbReference>